<dbReference type="PROSITE" id="PS51257">
    <property type="entry name" value="PROKAR_LIPOPROTEIN"/>
    <property type="match status" value="1"/>
</dbReference>
<accession>A0A1W1CWT3</accession>
<name>A0A1W1CWT3_9ZZZZ</name>
<sequence length="359" mass="41343">MSIRIIILPLLAFIFLGCTSQPKFSEEEKKITMPFNNVTYFKGAFQKLNRLLILTNQPQYRFQVKTIENMTSAKQAMPSDSRGFIRTPLILYMNHLNLVAYEPIYNKFETKTTGFVYFPQMKKVMPQLVINGGVTQFDKGIISESNNFDIDGEFGSGSGNTNLRFANDRSDDLSQIALDLNVFKYQDRTYLTGVATQNKIEIHRKRKKNRFGMFLNGSGIGNSKYTTLQQSKDEALRILTEYSLIQLLGRLYEVPYWRCVVPNMEPDEYVINQNVKKFVNSKQPIQIKKIEQLIGFYGYKSKIDAKITKPELQALSIISKKYGFKTKKILSANFYRELYSSAPMFDENLKLAVVKDGKN</sequence>
<gene>
    <name evidence="1" type="ORF">MNB_SV-13-528</name>
</gene>
<protein>
    <submittedName>
        <fullName evidence="1">Uncharacterized protein</fullName>
    </submittedName>
</protein>
<proteinExistence type="predicted"/>
<organism evidence="1">
    <name type="scientific">hydrothermal vent metagenome</name>
    <dbReference type="NCBI Taxonomy" id="652676"/>
    <lineage>
        <taxon>unclassified sequences</taxon>
        <taxon>metagenomes</taxon>
        <taxon>ecological metagenomes</taxon>
    </lineage>
</organism>
<evidence type="ECO:0000313" key="1">
    <source>
        <dbReference type="EMBL" id="SFV70101.1"/>
    </source>
</evidence>
<dbReference type="AlphaFoldDB" id="A0A1W1CWT3"/>
<dbReference type="EMBL" id="FPHM01000144">
    <property type="protein sequence ID" value="SFV70101.1"/>
    <property type="molecule type" value="Genomic_DNA"/>
</dbReference>
<reference evidence="1" key="1">
    <citation type="submission" date="2016-10" db="EMBL/GenBank/DDBJ databases">
        <authorList>
            <person name="de Groot N.N."/>
        </authorList>
    </citation>
    <scope>NUCLEOTIDE SEQUENCE</scope>
</reference>